<dbReference type="SMART" id="SM00342">
    <property type="entry name" value="HTH_ARAC"/>
    <property type="match status" value="1"/>
</dbReference>
<evidence type="ECO:0000256" key="4">
    <source>
        <dbReference type="SAM" id="MobiDB-lite"/>
    </source>
</evidence>
<dbReference type="InterPro" id="IPR009057">
    <property type="entry name" value="Homeodomain-like_sf"/>
</dbReference>
<dbReference type="GO" id="GO:0003700">
    <property type="term" value="F:DNA-binding transcription factor activity"/>
    <property type="evidence" value="ECO:0007669"/>
    <property type="project" value="InterPro"/>
</dbReference>
<name>A0AAJ1WVR7_9HYPH</name>
<gene>
    <name evidence="6" type="ORF">QO001_003855</name>
</gene>
<sequence>MRDHRAAAIAAPAEHRQAPAASFAPDAGAGASRPGEAAPEAPATGIACLRFEPPEDPDALGRAWQAHLAPVFSVSFGPETDLSVPIAMRSYHLGELLVGDVIAPAHILERSPEMIRQQGLDHILLQFYRRGRSVVETDRAAEPVSEVQCIVFDLAQPVRIVADAVDATNVVIPRALLEKQGCHPDALHGRPLDHDGDPFGRLVHSFVANVVACGDRLDQREALASASAIIQLCATWLRGRETGSPVQHQDVRIRVRRFIEAELGNPKLSPALIAARLGLSRSTLYRVFAPNGIVTYIRDRRLMHAMRMLIRDEAQPARVARIAYAVGFTDERTFRRAFKRRFGFVPSDAVQRFGPNRGPEPLSILQTWIESL</sequence>
<comment type="caution">
    <text evidence="6">The sequence shown here is derived from an EMBL/GenBank/DDBJ whole genome shotgun (WGS) entry which is preliminary data.</text>
</comment>
<evidence type="ECO:0000256" key="3">
    <source>
        <dbReference type="ARBA" id="ARBA00023163"/>
    </source>
</evidence>
<dbReference type="AlphaFoldDB" id="A0AAJ1WVR7"/>
<dbReference type="GO" id="GO:0043565">
    <property type="term" value="F:sequence-specific DNA binding"/>
    <property type="evidence" value="ECO:0007669"/>
    <property type="project" value="InterPro"/>
</dbReference>
<feature type="region of interest" description="Disordered" evidence="4">
    <location>
        <begin position="1"/>
        <end position="40"/>
    </location>
</feature>
<dbReference type="Pfam" id="PF14525">
    <property type="entry name" value="AraC_binding_2"/>
    <property type="match status" value="1"/>
</dbReference>
<dbReference type="SUPFAM" id="SSF46689">
    <property type="entry name" value="Homeodomain-like"/>
    <property type="match status" value="1"/>
</dbReference>
<dbReference type="PANTHER" id="PTHR46796:SF6">
    <property type="entry name" value="ARAC SUBFAMILY"/>
    <property type="match status" value="1"/>
</dbReference>
<reference evidence="6" key="1">
    <citation type="submission" date="2023-07" db="EMBL/GenBank/DDBJ databases">
        <title>Genomic Encyclopedia of Type Strains, Phase IV (KMG-IV): sequencing the most valuable type-strain genomes for metagenomic binning, comparative biology and taxonomic classification.</title>
        <authorList>
            <person name="Goeker M."/>
        </authorList>
    </citation>
    <scope>NUCLEOTIDE SEQUENCE</scope>
    <source>
        <strain evidence="6">DSM 19569</strain>
    </source>
</reference>
<dbReference type="RefSeq" id="WP_230368246.1">
    <property type="nucleotide sequence ID" value="NZ_JAJALK010000024.1"/>
</dbReference>
<evidence type="ECO:0000259" key="5">
    <source>
        <dbReference type="PROSITE" id="PS01124"/>
    </source>
</evidence>
<evidence type="ECO:0000256" key="1">
    <source>
        <dbReference type="ARBA" id="ARBA00023015"/>
    </source>
</evidence>
<keyword evidence="3" id="KW-0804">Transcription</keyword>
<dbReference type="PROSITE" id="PS01124">
    <property type="entry name" value="HTH_ARAC_FAMILY_2"/>
    <property type="match status" value="1"/>
</dbReference>
<dbReference type="Proteomes" id="UP001223420">
    <property type="component" value="Unassembled WGS sequence"/>
</dbReference>
<evidence type="ECO:0000256" key="2">
    <source>
        <dbReference type="ARBA" id="ARBA00023125"/>
    </source>
</evidence>
<dbReference type="InterPro" id="IPR050204">
    <property type="entry name" value="AraC_XylS_family_regulators"/>
</dbReference>
<protein>
    <submittedName>
        <fullName evidence="6">AraC-like DNA-binding protein</fullName>
    </submittedName>
</protein>
<organism evidence="6 7">
    <name type="scientific">Methylobacterium brachiatum</name>
    <dbReference type="NCBI Taxonomy" id="269660"/>
    <lineage>
        <taxon>Bacteria</taxon>
        <taxon>Pseudomonadati</taxon>
        <taxon>Pseudomonadota</taxon>
        <taxon>Alphaproteobacteria</taxon>
        <taxon>Hyphomicrobiales</taxon>
        <taxon>Methylobacteriaceae</taxon>
        <taxon>Methylobacterium</taxon>
    </lineage>
</organism>
<feature type="compositionally biased region" description="Low complexity" evidence="4">
    <location>
        <begin position="7"/>
        <end position="40"/>
    </location>
</feature>
<proteinExistence type="predicted"/>
<dbReference type="Gene3D" id="1.10.10.60">
    <property type="entry name" value="Homeodomain-like"/>
    <property type="match status" value="1"/>
</dbReference>
<evidence type="ECO:0000313" key="7">
    <source>
        <dbReference type="Proteomes" id="UP001223420"/>
    </source>
</evidence>
<dbReference type="InterPro" id="IPR035418">
    <property type="entry name" value="AraC-bd_2"/>
</dbReference>
<dbReference type="EMBL" id="JAUSWL010000006">
    <property type="protein sequence ID" value="MDQ0544919.1"/>
    <property type="molecule type" value="Genomic_DNA"/>
</dbReference>
<dbReference type="InterPro" id="IPR018060">
    <property type="entry name" value="HTH_AraC"/>
</dbReference>
<dbReference type="Pfam" id="PF12833">
    <property type="entry name" value="HTH_18"/>
    <property type="match status" value="1"/>
</dbReference>
<accession>A0AAJ1WVR7</accession>
<dbReference type="PANTHER" id="PTHR46796">
    <property type="entry name" value="HTH-TYPE TRANSCRIPTIONAL ACTIVATOR RHAS-RELATED"/>
    <property type="match status" value="1"/>
</dbReference>
<keyword evidence="2 6" id="KW-0238">DNA-binding</keyword>
<evidence type="ECO:0000313" key="6">
    <source>
        <dbReference type="EMBL" id="MDQ0544919.1"/>
    </source>
</evidence>
<keyword evidence="1" id="KW-0805">Transcription regulation</keyword>
<feature type="domain" description="HTH araC/xylS-type" evidence="5">
    <location>
        <begin position="253"/>
        <end position="352"/>
    </location>
</feature>